<sequence length="357" mass="39726">MESNQYQAVPALMNMTFGFIKPMSLMSALDLGIADQISSHGQPMTLSQLRSALSLPQSKEPYLRHLMRMLTHFGFIQVQTSESDSVVAEVQPIYDLTPMSRLVLNNNEASLNLLPFIRCQFEVIRVVLQEAFLCMGDWLKQEDKETAFDMAHNCSLYKMASQNPRINESFNSAMESTCSIFTDVIIMSGGEIFKGIKSLVDVGGGVGAVAKAIATNFPHVECSVLDLPHVVRGLPNDDIVKFVSGDMFNHIPLADAILLKFILHNWSDEACLEILKKCKEAISSTENGGKVIIVDAVVGCLPEYEETQLLFDMLMLTVHAGAERDEHEWKSLFTKAGFSSYRIVRTVGYISIIEVYP</sequence>
<dbReference type="InterPro" id="IPR036390">
    <property type="entry name" value="WH_DNA-bd_sf"/>
</dbReference>
<feature type="active site" description="Proton acceptor" evidence="4">
    <location>
        <position position="264"/>
    </location>
</feature>
<feature type="domain" description="O-methyltransferase C-terminal" evidence="5">
    <location>
        <begin position="135"/>
        <end position="339"/>
    </location>
</feature>
<dbReference type="GO" id="GO:0046983">
    <property type="term" value="F:protein dimerization activity"/>
    <property type="evidence" value="ECO:0007669"/>
    <property type="project" value="InterPro"/>
</dbReference>
<dbReference type="EMBL" id="JAMFTS010000003">
    <property type="protein sequence ID" value="KAJ4779928.1"/>
    <property type="molecule type" value="Genomic_DNA"/>
</dbReference>
<comment type="caution">
    <text evidence="7">The sequence shown here is derived from an EMBL/GenBank/DDBJ whole genome shotgun (WGS) entry which is preliminary data.</text>
</comment>
<dbReference type="GO" id="GO:0008757">
    <property type="term" value="F:S-adenosylmethionine-dependent methyltransferase activity"/>
    <property type="evidence" value="ECO:0007669"/>
    <property type="project" value="UniProtKB-ARBA"/>
</dbReference>
<proteinExistence type="predicted"/>
<name>A0AAV8ENT4_9POAL</name>
<dbReference type="PANTHER" id="PTHR11746">
    <property type="entry name" value="O-METHYLTRANSFERASE"/>
    <property type="match status" value="1"/>
</dbReference>
<protein>
    <submittedName>
        <fullName evidence="7">O-methyltransferase</fullName>
    </submittedName>
</protein>
<accession>A0AAV8ENT4</accession>
<evidence type="ECO:0000313" key="8">
    <source>
        <dbReference type="Proteomes" id="UP001140206"/>
    </source>
</evidence>
<organism evidence="7 8">
    <name type="scientific">Rhynchospora pubera</name>
    <dbReference type="NCBI Taxonomy" id="906938"/>
    <lineage>
        <taxon>Eukaryota</taxon>
        <taxon>Viridiplantae</taxon>
        <taxon>Streptophyta</taxon>
        <taxon>Embryophyta</taxon>
        <taxon>Tracheophyta</taxon>
        <taxon>Spermatophyta</taxon>
        <taxon>Magnoliopsida</taxon>
        <taxon>Liliopsida</taxon>
        <taxon>Poales</taxon>
        <taxon>Cyperaceae</taxon>
        <taxon>Cyperoideae</taxon>
        <taxon>Rhynchosporeae</taxon>
        <taxon>Rhynchospora</taxon>
    </lineage>
</organism>
<dbReference type="GO" id="GO:0032259">
    <property type="term" value="P:methylation"/>
    <property type="evidence" value="ECO:0007669"/>
    <property type="project" value="UniProtKB-KW"/>
</dbReference>
<dbReference type="Gene3D" id="3.40.50.150">
    <property type="entry name" value="Vaccinia Virus protein VP39"/>
    <property type="match status" value="1"/>
</dbReference>
<feature type="domain" description="O-methyltransferase dimerisation" evidence="6">
    <location>
        <begin position="13"/>
        <end position="105"/>
    </location>
</feature>
<evidence type="ECO:0000259" key="6">
    <source>
        <dbReference type="Pfam" id="PF08100"/>
    </source>
</evidence>
<dbReference type="PROSITE" id="PS51683">
    <property type="entry name" value="SAM_OMT_II"/>
    <property type="match status" value="1"/>
</dbReference>
<dbReference type="SUPFAM" id="SSF46785">
    <property type="entry name" value="Winged helix' DNA-binding domain"/>
    <property type="match status" value="1"/>
</dbReference>
<evidence type="ECO:0000256" key="2">
    <source>
        <dbReference type="ARBA" id="ARBA00022679"/>
    </source>
</evidence>
<keyword evidence="1" id="KW-0489">Methyltransferase</keyword>
<dbReference type="GO" id="GO:0008171">
    <property type="term" value="F:O-methyltransferase activity"/>
    <property type="evidence" value="ECO:0007669"/>
    <property type="project" value="InterPro"/>
</dbReference>
<dbReference type="PIRSF" id="PIRSF005739">
    <property type="entry name" value="O-mtase"/>
    <property type="match status" value="1"/>
</dbReference>
<keyword evidence="3" id="KW-0949">S-adenosyl-L-methionine</keyword>
<reference evidence="7" key="1">
    <citation type="submission" date="2022-08" db="EMBL/GenBank/DDBJ databases">
        <authorList>
            <person name="Marques A."/>
        </authorList>
    </citation>
    <scope>NUCLEOTIDE SEQUENCE</scope>
    <source>
        <strain evidence="7">RhyPub2mFocal</strain>
        <tissue evidence="7">Leaves</tissue>
    </source>
</reference>
<dbReference type="InterPro" id="IPR036388">
    <property type="entry name" value="WH-like_DNA-bd_sf"/>
</dbReference>
<dbReference type="InterPro" id="IPR001077">
    <property type="entry name" value="COMT_C"/>
</dbReference>
<dbReference type="Proteomes" id="UP001140206">
    <property type="component" value="Chromosome 3"/>
</dbReference>
<evidence type="ECO:0000313" key="7">
    <source>
        <dbReference type="EMBL" id="KAJ4779928.1"/>
    </source>
</evidence>
<dbReference type="Gene3D" id="1.10.10.10">
    <property type="entry name" value="Winged helix-like DNA-binding domain superfamily/Winged helix DNA-binding domain"/>
    <property type="match status" value="1"/>
</dbReference>
<evidence type="ECO:0000256" key="3">
    <source>
        <dbReference type="ARBA" id="ARBA00022691"/>
    </source>
</evidence>
<dbReference type="InterPro" id="IPR016461">
    <property type="entry name" value="COMT-like"/>
</dbReference>
<evidence type="ECO:0000256" key="1">
    <source>
        <dbReference type="ARBA" id="ARBA00022603"/>
    </source>
</evidence>
<evidence type="ECO:0000259" key="5">
    <source>
        <dbReference type="Pfam" id="PF00891"/>
    </source>
</evidence>
<dbReference type="InterPro" id="IPR012967">
    <property type="entry name" value="COMT_dimerisation"/>
</dbReference>
<keyword evidence="2" id="KW-0808">Transferase</keyword>
<dbReference type="Pfam" id="PF08100">
    <property type="entry name" value="Dimerisation"/>
    <property type="match status" value="1"/>
</dbReference>
<dbReference type="FunFam" id="3.40.50.150:FF:000057">
    <property type="entry name" value="O-methyltransferase ZRP4"/>
    <property type="match status" value="1"/>
</dbReference>
<dbReference type="SUPFAM" id="SSF53335">
    <property type="entry name" value="S-adenosyl-L-methionine-dependent methyltransferases"/>
    <property type="match status" value="1"/>
</dbReference>
<dbReference type="InterPro" id="IPR029063">
    <property type="entry name" value="SAM-dependent_MTases_sf"/>
</dbReference>
<dbReference type="Pfam" id="PF00891">
    <property type="entry name" value="Methyltransf_2"/>
    <property type="match status" value="1"/>
</dbReference>
<gene>
    <name evidence="7" type="ORF">LUZ62_064185</name>
</gene>
<dbReference type="AlphaFoldDB" id="A0AAV8ENT4"/>
<evidence type="ECO:0000256" key="4">
    <source>
        <dbReference type="PIRSR" id="PIRSR005739-1"/>
    </source>
</evidence>
<keyword evidence="8" id="KW-1185">Reference proteome</keyword>